<dbReference type="PANTHER" id="PTHR37799:SF1">
    <property type="entry name" value="SMALL RIBOSOMAL SUBUNIT PROTEIN MS23"/>
    <property type="match status" value="1"/>
</dbReference>
<evidence type="ECO:0000256" key="7">
    <source>
        <dbReference type="ARBA" id="ARBA00035421"/>
    </source>
</evidence>
<reference evidence="9 10" key="1">
    <citation type="journal article" date="2014" name="PLoS Genet.">
        <title>Analysis of the Phlebiopsis gigantea genome, transcriptome and secretome provides insight into its pioneer colonization strategies of wood.</title>
        <authorList>
            <person name="Hori C."/>
            <person name="Ishida T."/>
            <person name="Igarashi K."/>
            <person name="Samejima M."/>
            <person name="Suzuki H."/>
            <person name="Master E."/>
            <person name="Ferreira P."/>
            <person name="Ruiz-Duenas F.J."/>
            <person name="Held B."/>
            <person name="Canessa P."/>
            <person name="Larrondo L.F."/>
            <person name="Schmoll M."/>
            <person name="Druzhinina I.S."/>
            <person name="Kubicek C.P."/>
            <person name="Gaskell J.A."/>
            <person name="Kersten P."/>
            <person name="St John F."/>
            <person name="Glasner J."/>
            <person name="Sabat G."/>
            <person name="Splinter BonDurant S."/>
            <person name="Syed K."/>
            <person name="Yadav J."/>
            <person name="Mgbeahuruike A.C."/>
            <person name="Kovalchuk A."/>
            <person name="Asiegbu F.O."/>
            <person name="Lackner G."/>
            <person name="Hoffmeister D."/>
            <person name="Rencoret J."/>
            <person name="Gutierrez A."/>
            <person name="Sun H."/>
            <person name="Lindquist E."/>
            <person name="Barry K."/>
            <person name="Riley R."/>
            <person name="Grigoriev I.V."/>
            <person name="Henrissat B."/>
            <person name="Kues U."/>
            <person name="Berka R.M."/>
            <person name="Martinez A.T."/>
            <person name="Covert S.F."/>
            <person name="Blanchette R.A."/>
            <person name="Cullen D."/>
        </authorList>
    </citation>
    <scope>NUCLEOTIDE SEQUENCE [LARGE SCALE GENOMIC DNA]</scope>
    <source>
        <strain evidence="9 10">11061_1 CR5-6</strain>
    </source>
</reference>
<evidence type="ECO:0000256" key="2">
    <source>
        <dbReference type="ARBA" id="ARBA00009864"/>
    </source>
</evidence>
<evidence type="ECO:0000313" key="9">
    <source>
        <dbReference type="EMBL" id="KIP12556.1"/>
    </source>
</evidence>
<dbReference type="GO" id="GO:0005763">
    <property type="term" value="C:mitochondrial small ribosomal subunit"/>
    <property type="evidence" value="ECO:0007669"/>
    <property type="project" value="InterPro"/>
</dbReference>
<feature type="compositionally biased region" description="Pro residues" evidence="8">
    <location>
        <begin position="36"/>
        <end position="48"/>
    </location>
</feature>
<evidence type="ECO:0000256" key="4">
    <source>
        <dbReference type="ARBA" id="ARBA00023128"/>
    </source>
</evidence>
<dbReference type="HOGENOM" id="CLU_068101_0_0_1"/>
<keyword evidence="3" id="KW-0689">Ribosomal protein</keyword>
<organism evidence="9 10">
    <name type="scientific">Phlebiopsis gigantea (strain 11061_1 CR5-6)</name>
    <name type="common">White-rot fungus</name>
    <name type="synonym">Peniophora gigantea</name>
    <dbReference type="NCBI Taxonomy" id="745531"/>
    <lineage>
        <taxon>Eukaryota</taxon>
        <taxon>Fungi</taxon>
        <taxon>Dikarya</taxon>
        <taxon>Basidiomycota</taxon>
        <taxon>Agaricomycotina</taxon>
        <taxon>Agaricomycetes</taxon>
        <taxon>Polyporales</taxon>
        <taxon>Phanerochaetaceae</taxon>
        <taxon>Phlebiopsis</taxon>
    </lineage>
</organism>
<gene>
    <name evidence="9" type="ORF">PHLGIDRAFT_124081</name>
</gene>
<evidence type="ECO:0000256" key="6">
    <source>
        <dbReference type="ARBA" id="ARBA00035137"/>
    </source>
</evidence>
<feature type="region of interest" description="Disordered" evidence="8">
    <location>
        <begin position="34"/>
        <end position="75"/>
    </location>
</feature>
<dbReference type="EMBL" id="KN840439">
    <property type="protein sequence ID" value="KIP12556.1"/>
    <property type="molecule type" value="Genomic_DNA"/>
</dbReference>
<evidence type="ECO:0000256" key="1">
    <source>
        <dbReference type="ARBA" id="ARBA00004173"/>
    </source>
</evidence>
<dbReference type="PANTHER" id="PTHR37799">
    <property type="entry name" value="37S RIBOSOMAL PROTEIN S25, MITOCHONDRIAL"/>
    <property type="match status" value="1"/>
</dbReference>
<dbReference type="GO" id="GO:0003735">
    <property type="term" value="F:structural constituent of ribosome"/>
    <property type="evidence" value="ECO:0007669"/>
    <property type="project" value="InterPro"/>
</dbReference>
<accession>A0A0C3S7N8</accession>
<evidence type="ECO:0000256" key="3">
    <source>
        <dbReference type="ARBA" id="ARBA00022980"/>
    </source>
</evidence>
<dbReference type="InterPro" id="IPR016939">
    <property type="entry name" value="Ribosomal_mS23_fun"/>
</dbReference>
<evidence type="ECO:0000256" key="5">
    <source>
        <dbReference type="ARBA" id="ARBA00023274"/>
    </source>
</evidence>
<proteinExistence type="inferred from homology"/>
<dbReference type="Pfam" id="PF13741">
    <property type="entry name" value="MRP-S25"/>
    <property type="match status" value="1"/>
</dbReference>
<dbReference type="OrthoDB" id="5542239at2759"/>
<sequence>MVRRFANQVHKQVSRLMLTRYIEHEPKWFQAVLDNPPLPLPPRAPPPRTDYDLPPSKRSAALATAPKHGKPLDPRPLPVAYLEDELRRQFFIDHPFEAYRSKSLVEEGVIEPEHPISGVKWRRLRQRGRNPSSEDAIRYAVNLHEHHGLSVNQAYASAVNQFRALRSERLIMSDIAALEAESVGIEFGPSAIEENFRLEEKALESWKRTHETDMAASTARKRWHMHAEHLGPKTWSGGRDYVRLWQEGIRPTYSPALVTSVITPKGLVASSEAPETAALRAVEAEKRTRVRNPDYLGVVSKR</sequence>
<comment type="similarity">
    <text evidence="2">Belongs to the mitochondrion-specific ribosomal protein mS23 family.</text>
</comment>
<dbReference type="Proteomes" id="UP000053257">
    <property type="component" value="Unassembled WGS sequence"/>
</dbReference>
<keyword evidence="4" id="KW-0496">Mitochondrion</keyword>
<dbReference type="AlphaFoldDB" id="A0A0C3S7N8"/>
<protein>
    <recommendedName>
        <fullName evidence="6">Small ribosomal subunit protein mS23</fullName>
    </recommendedName>
    <alternativeName>
        <fullName evidence="7">37S ribosomal protein S25, mitochondrial</fullName>
    </alternativeName>
</protein>
<dbReference type="STRING" id="745531.A0A0C3S7N8"/>
<name>A0A0C3S7N8_PHLG1</name>
<evidence type="ECO:0000313" key="10">
    <source>
        <dbReference type="Proteomes" id="UP000053257"/>
    </source>
</evidence>
<comment type="subcellular location">
    <subcellularLocation>
        <location evidence="1">Mitochondrion</location>
    </subcellularLocation>
</comment>
<keyword evidence="10" id="KW-1185">Reference proteome</keyword>
<evidence type="ECO:0000256" key="8">
    <source>
        <dbReference type="SAM" id="MobiDB-lite"/>
    </source>
</evidence>
<keyword evidence="5" id="KW-0687">Ribonucleoprotein</keyword>